<gene>
    <name evidence="1" type="ORF">SAMN04487971_107165</name>
</gene>
<sequence length="375" mass="40764">MLNAVTLELWIGPGIPLQASREVIEAVQQVTVINSAEGPDAFNITFELSNQSPLNAIFLISGGAALPLVRTVIAVRVNGTRDVLIDGVVTHQQVRPSKTPGKSLLTITGEDLTRVMDYIDFSFIPYPAMPDFARVALILAKYAILGILPDVVPSPLIDVPIPTSRIPVHQGKDLGYIRKLADKVGYVFYLDTTPEVGVTRAYWGPKIRVGADQPALSLDFRGRRNVKDLNFEYNAEKATLPIVLIHNQETKVTIPIPVPDLTSLLQPLALIPALPKNIEPLPETAKYNPVQAALIGLAVAARKAEAARARGSLDVRTYGRLLKARRPVGVRGAGTAFNGRWYVEQVTSVMQRGGFTQDFVLSRDGVVSAVERVVA</sequence>
<reference evidence="2" key="1">
    <citation type="submission" date="2016-10" db="EMBL/GenBank/DDBJ databases">
        <authorList>
            <person name="Varghese N."/>
            <person name="Submissions S."/>
        </authorList>
    </citation>
    <scope>NUCLEOTIDE SEQUENCE [LARGE SCALE GENOMIC DNA]</scope>
    <source>
        <strain evidence="2">CGMCC 1.7655</strain>
    </source>
</reference>
<dbReference type="STRING" id="525640.SAMN04487971_107165"/>
<name>A0A1G9I7U6_9RHOB</name>
<proteinExistence type="predicted"/>
<protein>
    <recommendedName>
        <fullName evidence="3">Phage protein D</fullName>
    </recommendedName>
</protein>
<dbReference type="EMBL" id="FNGE01000007">
    <property type="protein sequence ID" value="SDL20894.1"/>
    <property type="molecule type" value="Genomic_DNA"/>
</dbReference>
<evidence type="ECO:0008006" key="3">
    <source>
        <dbReference type="Google" id="ProtNLM"/>
    </source>
</evidence>
<dbReference type="RefSeq" id="WP_217629692.1">
    <property type="nucleotide sequence ID" value="NZ_FNGE01000007.1"/>
</dbReference>
<keyword evidence="2" id="KW-1185">Reference proteome</keyword>
<evidence type="ECO:0000313" key="1">
    <source>
        <dbReference type="EMBL" id="SDL20894.1"/>
    </source>
</evidence>
<dbReference type="AlphaFoldDB" id="A0A1G9I7U6"/>
<evidence type="ECO:0000313" key="2">
    <source>
        <dbReference type="Proteomes" id="UP000199555"/>
    </source>
</evidence>
<accession>A0A1G9I7U6</accession>
<dbReference type="Proteomes" id="UP000199555">
    <property type="component" value="Unassembled WGS sequence"/>
</dbReference>
<organism evidence="1 2">
    <name type="scientific">Paracoccus chinensis</name>
    <dbReference type="NCBI Taxonomy" id="525640"/>
    <lineage>
        <taxon>Bacteria</taxon>
        <taxon>Pseudomonadati</taxon>
        <taxon>Pseudomonadota</taxon>
        <taxon>Alphaproteobacteria</taxon>
        <taxon>Rhodobacterales</taxon>
        <taxon>Paracoccaceae</taxon>
        <taxon>Paracoccus</taxon>
    </lineage>
</organism>